<feature type="transmembrane region" description="Helical" evidence="1">
    <location>
        <begin position="12"/>
        <end position="42"/>
    </location>
</feature>
<protein>
    <submittedName>
        <fullName evidence="2">Uncharacterized protein</fullName>
    </submittedName>
</protein>
<comment type="caution">
    <text evidence="2">The sequence shown here is derived from an EMBL/GenBank/DDBJ whole genome shotgun (WGS) entry which is preliminary data.</text>
</comment>
<keyword evidence="3" id="KW-1185">Reference proteome</keyword>
<dbReference type="STRING" id="121290.APY04_1616"/>
<proteinExistence type="predicted"/>
<dbReference type="Proteomes" id="UP000059074">
    <property type="component" value="Unassembled WGS sequence"/>
</dbReference>
<organism evidence="2 3">
    <name type="scientific">Hyphomicrobium sulfonivorans</name>
    <dbReference type="NCBI Taxonomy" id="121290"/>
    <lineage>
        <taxon>Bacteria</taxon>
        <taxon>Pseudomonadati</taxon>
        <taxon>Pseudomonadota</taxon>
        <taxon>Alphaproteobacteria</taxon>
        <taxon>Hyphomicrobiales</taxon>
        <taxon>Hyphomicrobiaceae</taxon>
        <taxon>Hyphomicrobium</taxon>
    </lineage>
</organism>
<feature type="transmembrane region" description="Helical" evidence="1">
    <location>
        <begin position="62"/>
        <end position="82"/>
    </location>
</feature>
<gene>
    <name evidence="2" type="ORF">APY04_1616</name>
</gene>
<accession>A0A109BIL9</accession>
<evidence type="ECO:0000313" key="2">
    <source>
        <dbReference type="EMBL" id="KWT69185.1"/>
    </source>
</evidence>
<dbReference type="EMBL" id="LMTR01000047">
    <property type="protein sequence ID" value="KWT69185.1"/>
    <property type="molecule type" value="Genomic_DNA"/>
</dbReference>
<reference evidence="2 3" key="1">
    <citation type="submission" date="2015-10" db="EMBL/GenBank/DDBJ databases">
        <title>Transcriptomic analysis of a linuron degrading triple-species bacterial consortium.</title>
        <authorList>
            <person name="Albers P."/>
        </authorList>
    </citation>
    <scope>NUCLEOTIDE SEQUENCE [LARGE SCALE GENOMIC DNA]</scope>
    <source>
        <strain evidence="2 3">WDL6</strain>
    </source>
</reference>
<keyword evidence="1" id="KW-0812">Transmembrane</keyword>
<dbReference type="AlphaFoldDB" id="A0A109BIL9"/>
<sequence length="142" mass="14505">MGRSTMVSNGQRALWTFLIYALVGPFFAALALAAIIALTGAFGISSVLPVEPPALGEAAIGSYVWSTLPAVLTAAILAAVVWRTGGLSWLVAAAVAVIAFALAGLILPIGLDQARTALAILAGLVSLAVRQTLIQANIIPDR</sequence>
<dbReference type="PATRIC" id="fig|121290.4.peg.106"/>
<evidence type="ECO:0000256" key="1">
    <source>
        <dbReference type="SAM" id="Phobius"/>
    </source>
</evidence>
<feature type="transmembrane region" description="Helical" evidence="1">
    <location>
        <begin position="117"/>
        <end position="139"/>
    </location>
</feature>
<keyword evidence="1" id="KW-1133">Transmembrane helix</keyword>
<evidence type="ECO:0000313" key="3">
    <source>
        <dbReference type="Proteomes" id="UP000059074"/>
    </source>
</evidence>
<keyword evidence="1" id="KW-0472">Membrane</keyword>
<feature type="transmembrane region" description="Helical" evidence="1">
    <location>
        <begin position="89"/>
        <end position="111"/>
    </location>
</feature>
<name>A0A109BIL9_HYPSL</name>